<dbReference type="PANTHER" id="PTHR43208:SF1">
    <property type="entry name" value="ABC TRANSPORTER SUBSTRATE-BINDING PROTEIN"/>
    <property type="match status" value="1"/>
</dbReference>
<accession>A0ABT0YV07</accession>
<dbReference type="Gene3D" id="3.40.50.2300">
    <property type="match status" value="2"/>
</dbReference>
<dbReference type="EMBL" id="JAMKFE010000020">
    <property type="protein sequence ID" value="MCM5682582.1"/>
    <property type="molecule type" value="Genomic_DNA"/>
</dbReference>
<dbReference type="PANTHER" id="PTHR43208">
    <property type="entry name" value="ABC TRANSPORTER SUBSTRATE-BINDING PROTEIN"/>
    <property type="match status" value="1"/>
</dbReference>
<sequence length="361" mass="39174">MYKNLRRAMLAVSVLAALLPAAAAQPPAAPLKIGFVFVSPVGEAGWTYQHNLGRLELEKQLGPRVQTTFIENVAEGADAERVIRDLAQQGHRLIFTTSFGYMDPTLKVAADFPQVAFEHMGGYKTAANMATYNARFYEGRYLAGMVAGRMSKTGQAGYVAGFPVPEVVQGLNAFTLGMRAVNPKAQVKVVWLNHWFDPAREREAAMTLVNQGADVITHHSASTAAIQAAEARGAMSIPYHSDMRALAPRGQLTAVTHHWGEFYTRTAREVLEGRWKPQAYTGGLKEGAVRLASFGAQVPKAVAAQVRAREHAIASGVFHPFSGRIVDNEGQVRLTGGTMDEQALATMDYFVEGVAGSFPKR</sequence>
<reference evidence="4" key="1">
    <citation type="submission" date="2022-05" db="EMBL/GenBank/DDBJ databases">
        <title>Schlegelella sp. nov., isolated from mangrove soil.</title>
        <authorList>
            <person name="Liu Y."/>
            <person name="Ge X."/>
            <person name="Liu W."/>
        </authorList>
    </citation>
    <scope>NUCLEOTIDE SEQUENCE</scope>
    <source>
        <strain evidence="4">S2-27</strain>
    </source>
</reference>
<dbReference type="SUPFAM" id="SSF53822">
    <property type="entry name" value="Periplasmic binding protein-like I"/>
    <property type="match status" value="1"/>
</dbReference>
<evidence type="ECO:0000256" key="2">
    <source>
        <dbReference type="SAM" id="SignalP"/>
    </source>
</evidence>
<dbReference type="InterPro" id="IPR028082">
    <property type="entry name" value="Peripla_BP_I"/>
</dbReference>
<organism evidence="4 5">
    <name type="scientific">Caldimonas mangrovi</name>
    <dbReference type="NCBI Taxonomy" id="2944811"/>
    <lineage>
        <taxon>Bacteria</taxon>
        <taxon>Pseudomonadati</taxon>
        <taxon>Pseudomonadota</taxon>
        <taxon>Betaproteobacteria</taxon>
        <taxon>Burkholderiales</taxon>
        <taxon>Sphaerotilaceae</taxon>
        <taxon>Caldimonas</taxon>
    </lineage>
</organism>
<dbReference type="CDD" id="cd19963">
    <property type="entry name" value="PBP1_BMP-like"/>
    <property type="match status" value="1"/>
</dbReference>
<feature type="domain" description="ABC transporter substrate-binding protein PnrA-like" evidence="3">
    <location>
        <begin position="32"/>
        <end position="302"/>
    </location>
</feature>
<gene>
    <name evidence="4" type="ORF">M8A51_23880</name>
</gene>
<feature type="chain" id="PRO_5047450438" evidence="2">
    <location>
        <begin position="24"/>
        <end position="361"/>
    </location>
</feature>
<protein>
    <submittedName>
        <fullName evidence="4">BMP family ABC transporter substrate-binding protein</fullName>
    </submittedName>
</protein>
<keyword evidence="5" id="KW-1185">Reference proteome</keyword>
<feature type="signal peptide" evidence="2">
    <location>
        <begin position="1"/>
        <end position="23"/>
    </location>
</feature>
<dbReference type="InterPro" id="IPR052910">
    <property type="entry name" value="ABC-Purine-Binding"/>
</dbReference>
<dbReference type="InterPro" id="IPR003760">
    <property type="entry name" value="PnrA-like"/>
</dbReference>
<dbReference type="Pfam" id="PF02608">
    <property type="entry name" value="Bmp"/>
    <property type="match status" value="1"/>
</dbReference>
<keyword evidence="1 2" id="KW-0732">Signal</keyword>
<evidence type="ECO:0000256" key="1">
    <source>
        <dbReference type="ARBA" id="ARBA00022729"/>
    </source>
</evidence>
<proteinExistence type="predicted"/>
<evidence type="ECO:0000259" key="3">
    <source>
        <dbReference type="Pfam" id="PF02608"/>
    </source>
</evidence>
<comment type="caution">
    <text evidence="4">The sequence shown here is derived from an EMBL/GenBank/DDBJ whole genome shotgun (WGS) entry which is preliminary data.</text>
</comment>
<name>A0ABT0YV07_9BURK</name>
<evidence type="ECO:0000313" key="5">
    <source>
        <dbReference type="Proteomes" id="UP001165541"/>
    </source>
</evidence>
<dbReference type="Proteomes" id="UP001165541">
    <property type="component" value="Unassembled WGS sequence"/>
</dbReference>
<evidence type="ECO:0000313" key="4">
    <source>
        <dbReference type="EMBL" id="MCM5682582.1"/>
    </source>
</evidence>
<dbReference type="RefSeq" id="WP_251781099.1">
    <property type="nucleotide sequence ID" value="NZ_JAMKFE010000020.1"/>
</dbReference>